<evidence type="ECO:0000313" key="2">
    <source>
        <dbReference type="Proteomes" id="UP000026994"/>
    </source>
</evidence>
<organism evidence="1 2">
    <name type="scientific">Listeria phage LP-064</name>
    <dbReference type="NCBI Taxonomy" id="1458853"/>
    <lineage>
        <taxon>Viruses</taxon>
        <taxon>Duplodnaviria</taxon>
        <taxon>Heunggongvirae</taxon>
        <taxon>Uroviricota</taxon>
        <taxon>Caudoviricetes</taxon>
        <taxon>Herelleviridae</taxon>
        <taxon>Jasinskavirinae</taxon>
        <taxon>Pecentumvirus</taxon>
        <taxon>Pecentumvirus LP064</taxon>
    </lineage>
</organism>
<sequence length="242" mass="27531">MADNKDKNKDLENKKEAPTTSVLLRLHEMPILASKVNDALDEDKSYDYIVNLCSQYNFVISKSAISRYKVKREESIETGIDLGALLDKRRKNETTATVSMIAPKEKKSSPEDKRYEETFSTVDKVYNDVMVLEEIIQKGMEGLQYTETIEAPIAMKAIEIKAKITGNQLQGLSIIGLRELKLRSVAKETAITEILMQYIPEDKQGEVLTKMREVEKEFYKNLDLSDEDRRITEALKVAGINS</sequence>
<keyword evidence="2" id="KW-1185">Reference proteome</keyword>
<evidence type="ECO:0000313" key="1">
    <source>
        <dbReference type="EMBL" id="AHL19202.1"/>
    </source>
</evidence>
<proteinExistence type="predicted"/>
<gene>
    <name evidence="1" type="ORF">LP064_180</name>
</gene>
<dbReference type="EMBL" id="KJ094029">
    <property type="protein sequence ID" value="AHL19202.1"/>
    <property type="molecule type" value="Genomic_DNA"/>
</dbReference>
<protein>
    <submittedName>
        <fullName evidence="1">Uncharacterized protein</fullName>
    </submittedName>
</protein>
<reference evidence="1 2" key="1">
    <citation type="journal article" date="2014" name="Appl. Environ. Microbiol.">
        <title>Comparative genomic and morphological analysis of Listeria phages isolated from farm environments.</title>
        <authorList>
            <person name="Denes T."/>
            <person name="Vongkamjan K."/>
            <person name="Ackermann H.W."/>
            <person name="Moreno Switt A.I."/>
            <person name="Wiedmann M."/>
            <person name="den Bakker H.C."/>
        </authorList>
    </citation>
    <scope>NUCLEOTIDE SEQUENCE [LARGE SCALE GENOMIC DNA]</scope>
</reference>
<dbReference type="Proteomes" id="UP000026994">
    <property type="component" value="Segment"/>
</dbReference>
<accession>A0A059T6X5</accession>
<name>A0A059T6X5_9CAUD</name>